<name>A0A6G4AQX8_9ACTN</name>
<evidence type="ECO:0000313" key="4">
    <source>
        <dbReference type="Proteomes" id="UP000476310"/>
    </source>
</evidence>
<dbReference type="EMBL" id="JAAIKT010000051">
    <property type="protein sequence ID" value="NEW74991.1"/>
    <property type="molecule type" value="Genomic_DNA"/>
</dbReference>
<keyword evidence="2" id="KW-1133">Transmembrane helix</keyword>
<feature type="transmembrane region" description="Helical" evidence="2">
    <location>
        <begin position="12"/>
        <end position="33"/>
    </location>
</feature>
<comment type="caution">
    <text evidence="3">The sequence shown here is derived from an EMBL/GenBank/DDBJ whole genome shotgun (WGS) entry which is preliminary data.</text>
</comment>
<gene>
    <name evidence="3" type="ORF">G4H13_32665</name>
</gene>
<sequence>MKSRVARIHRVLYLLSLVMLNFLGISGTVDVITHQKGEYAFTVSETVAVVVVFGGMSLFFAAAAKAAEQGSHQDSEKNEDRPWRSRR</sequence>
<organism evidence="3 4">
    <name type="scientific">Streptomyces rhizosphaericus</name>
    <dbReference type="NCBI Taxonomy" id="114699"/>
    <lineage>
        <taxon>Bacteria</taxon>
        <taxon>Bacillati</taxon>
        <taxon>Actinomycetota</taxon>
        <taxon>Actinomycetes</taxon>
        <taxon>Kitasatosporales</taxon>
        <taxon>Streptomycetaceae</taxon>
        <taxon>Streptomyces</taxon>
        <taxon>Streptomyces violaceusniger group</taxon>
    </lineage>
</organism>
<proteinExistence type="predicted"/>
<keyword evidence="2" id="KW-0812">Transmembrane</keyword>
<protein>
    <submittedName>
        <fullName evidence="3">Uncharacterized protein</fullName>
    </submittedName>
</protein>
<accession>A0A6G4AQX8</accession>
<dbReference type="RefSeq" id="WP_164433011.1">
    <property type="nucleotide sequence ID" value="NZ_JAAIKT010000051.1"/>
</dbReference>
<feature type="region of interest" description="Disordered" evidence="1">
    <location>
        <begin position="67"/>
        <end position="87"/>
    </location>
</feature>
<feature type="compositionally biased region" description="Basic and acidic residues" evidence="1">
    <location>
        <begin position="71"/>
        <end position="87"/>
    </location>
</feature>
<evidence type="ECO:0000313" key="3">
    <source>
        <dbReference type="EMBL" id="NEW74991.1"/>
    </source>
</evidence>
<keyword evidence="2" id="KW-0472">Membrane</keyword>
<evidence type="ECO:0000256" key="2">
    <source>
        <dbReference type="SAM" id="Phobius"/>
    </source>
</evidence>
<feature type="transmembrane region" description="Helical" evidence="2">
    <location>
        <begin position="39"/>
        <end position="63"/>
    </location>
</feature>
<reference evidence="3" key="1">
    <citation type="submission" date="2020-02" db="EMBL/GenBank/DDBJ databases">
        <title>A new Streptomyces sp. for controlling soil-borne diseases.</title>
        <authorList>
            <person name="Li X."/>
            <person name="Tian Y."/>
            <person name="Gao K."/>
        </authorList>
    </citation>
    <scope>NUCLEOTIDE SEQUENCE [LARGE SCALE GENOMIC DNA]</scope>
    <source>
        <strain evidence="3">0250</strain>
    </source>
</reference>
<dbReference type="Proteomes" id="UP000476310">
    <property type="component" value="Unassembled WGS sequence"/>
</dbReference>
<evidence type="ECO:0000256" key="1">
    <source>
        <dbReference type="SAM" id="MobiDB-lite"/>
    </source>
</evidence>
<dbReference type="AlphaFoldDB" id="A0A6G4AQX8"/>
<keyword evidence="4" id="KW-1185">Reference proteome</keyword>